<evidence type="ECO:0000256" key="1">
    <source>
        <dbReference type="ARBA" id="ARBA00008984"/>
    </source>
</evidence>
<feature type="domain" description="UPF0033" evidence="2">
    <location>
        <begin position="8"/>
        <end position="32"/>
    </location>
</feature>
<comment type="similarity">
    <text evidence="1">Belongs to the sulfur carrier protein TusA family.</text>
</comment>
<dbReference type="Pfam" id="PF01206">
    <property type="entry name" value="TusA"/>
    <property type="match status" value="1"/>
</dbReference>
<proteinExistence type="inferred from homology"/>
<dbReference type="AlphaFoldDB" id="A0A382K4G2"/>
<reference evidence="3" key="1">
    <citation type="submission" date="2018-05" db="EMBL/GenBank/DDBJ databases">
        <authorList>
            <person name="Lanie J.A."/>
            <person name="Ng W.-L."/>
            <person name="Kazmierczak K.M."/>
            <person name="Andrzejewski T.M."/>
            <person name="Davidsen T.M."/>
            <person name="Wayne K.J."/>
            <person name="Tettelin H."/>
            <person name="Glass J.I."/>
            <person name="Rusch D."/>
            <person name="Podicherti R."/>
            <person name="Tsui H.-C.T."/>
            <person name="Winkler M.E."/>
        </authorList>
    </citation>
    <scope>NUCLEOTIDE SEQUENCE</scope>
</reference>
<evidence type="ECO:0000259" key="2">
    <source>
        <dbReference type="PROSITE" id="PS01148"/>
    </source>
</evidence>
<organism evidence="3">
    <name type="scientific">marine metagenome</name>
    <dbReference type="NCBI Taxonomy" id="408172"/>
    <lineage>
        <taxon>unclassified sequences</taxon>
        <taxon>metagenomes</taxon>
        <taxon>ecological metagenomes</taxon>
    </lineage>
</organism>
<dbReference type="SUPFAM" id="SSF64307">
    <property type="entry name" value="SirA-like"/>
    <property type="match status" value="1"/>
</dbReference>
<accession>A0A382K4G2</accession>
<dbReference type="PROSITE" id="PS01148">
    <property type="entry name" value="UPF0033"/>
    <property type="match status" value="1"/>
</dbReference>
<dbReference type="PANTHER" id="PTHR33279:SF6">
    <property type="entry name" value="SULFUR CARRIER PROTEIN YEDF-RELATED"/>
    <property type="match status" value="1"/>
</dbReference>
<name>A0A382K4G2_9ZZZZ</name>
<dbReference type="PANTHER" id="PTHR33279">
    <property type="entry name" value="SULFUR CARRIER PROTEIN YEDF-RELATED"/>
    <property type="match status" value="1"/>
</dbReference>
<sequence>MSNFDQELDARGLNCPLPILRAKKTLNGMTSGEVLKIMATDPGSVKDFEAFATQTGNELLDSSEVDGEFHFLMKKTL</sequence>
<dbReference type="CDD" id="cd00291">
    <property type="entry name" value="SirA_YedF_YeeD"/>
    <property type="match status" value="1"/>
</dbReference>
<protein>
    <recommendedName>
        <fullName evidence="2">UPF0033 domain-containing protein</fullName>
    </recommendedName>
</protein>
<dbReference type="InterPro" id="IPR036868">
    <property type="entry name" value="TusA-like_sf"/>
</dbReference>
<evidence type="ECO:0000313" key="3">
    <source>
        <dbReference type="EMBL" id="SVC18312.1"/>
    </source>
</evidence>
<gene>
    <name evidence="3" type="ORF">METZ01_LOCUS271166</name>
</gene>
<dbReference type="EMBL" id="UINC01077823">
    <property type="protein sequence ID" value="SVC18312.1"/>
    <property type="molecule type" value="Genomic_DNA"/>
</dbReference>
<dbReference type="InterPro" id="IPR001455">
    <property type="entry name" value="TusA-like"/>
</dbReference>
<dbReference type="Gene3D" id="3.30.110.40">
    <property type="entry name" value="TusA-like domain"/>
    <property type="match status" value="1"/>
</dbReference>